<protein>
    <recommendedName>
        <fullName evidence="1">Methyltransferase type 11 domain-containing protein</fullName>
    </recommendedName>
</protein>
<comment type="caution">
    <text evidence="2">The sequence shown here is derived from an EMBL/GenBank/DDBJ whole genome shotgun (WGS) entry which is preliminary data.</text>
</comment>
<evidence type="ECO:0000259" key="1">
    <source>
        <dbReference type="Pfam" id="PF08241"/>
    </source>
</evidence>
<dbReference type="Pfam" id="PF08241">
    <property type="entry name" value="Methyltransf_11"/>
    <property type="match status" value="1"/>
</dbReference>
<gene>
    <name evidence="2" type="ORF">A45J_2399</name>
</gene>
<accession>A0A5J4L315</accession>
<dbReference type="SUPFAM" id="SSF53335">
    <property type="entry name" value="S-adenosyl-L-methionine-dependent methyltransferases"/>
    <property type="match status" value="1"/>
</dbReference>
<dbReference type="SUPFAM" id="SSF158997">
    <property type="entry name" value="Trm112p-like"/>
    <property type="match status" value="1"/>
</dbReference>
<name>A0A5J4L315_9ZZZZ</name>
<dbReference type="EMBL" id="BLAB01000001">
    <property type="protein sequence ID" value="GER94635.1"/>
    <property type="molecule type" value="Genomic_DNA"/>
</dbReference>
<evidence type="ECO:0000313" key="2">
    <source>
        <dbReference type="EMBL" id="GER94635.1"/>
    </source>
</evidence>
<dbReference type="Gene3D" id="3.40.50.150">
    <property type="entry name" value="Vaccinia Virus protein VP39"/>
    <property type="match status" value="1"/>
</dbReference>
<dbReference type="AlphaFoldDB" id="A0A5J4L315"/>
<dbReference type="CDD" id="cd02440">
    <property type="entry name" value="AdoMet_MTases"/>
    <property type="match status" value="1"/>
</dbReference>
<proteinExistence type="predicted"/>
<organism evidence="2">
    <name type="scientific">hot springs metagenome</name>
    <dbReference type="NCBI Taxonomy" id="433727"/>
    <lineage>
        <taxon>unclassified sequences</taxon>
        <taxon>metagenomes</taxon>
        <taxon>ecological metagenomes</taxon>
    </lineage>
</organism>
<reference evidence="2" key="1">
    <citation type="submission" date="2019-10" db="EMBL/GenBank/DDBJ databases">
        <title>Metagenomic sequencing of thiosulfate-disproportionating enrichment culture.</title>
        <authorList>
            <person name="Umezawa K."/>
            <person name="Kojima H."/>
            <person name="Fukui M."/>
        </authorList>
    </citation>
    <scope>NUCLEOTIDE SEQUENCE</scope>
    <source>
        <strain evidence="2">45J</strain>
    </source>
</reference>
<sequence length="315" mass="36096">MKPESIKIFQCPNCHQELVLIDSKLQCSHCKSMYPLINNIPRFVSQSNYADSFGYQWNIHRRTQMDSYTGLPISRNRLFEVTQWPEKMLGQKILEAGSGAGRFTEVLLGTEAEIFSFDYSSAVDANWANNKQFPNLNLFQADIYNIPLKKYSFDKVVCLGVLQHTPDPEKAFKSLAQYVSPGGELVIDVYEKRLISLIQWKYFLRPLTKHMSKQLLYKVIESVVPLLLPLSIFLRNVAGRIGARIMPIVEYSNLGLPYELNKQWAILDTFDMYAPAYDYPQSIFTVKRWFREVGFVNVSVRSGPNGVVGKGSRPN</sequence>
<feature type="domain" description="Methyltransferase type 11" evidence="1">
    <location>
        <begin position="94"/>
        <end position="187"/>
    </location>
</feature>
<dbReference type="Gene3D" id="2.20.25.10">
    <property type="match status" value="1"/>
</dbReference>
<dbReference type="InterPro" id="IPR029063">
    <property type="entry name" value="SAM-dependent_MTases_sf"/>
</dbReference>
<dbReference type="InterPro" id="IPR013216">
    <property type="entry name" value="Methyltransf_11"/>
</dbReference>
<dbReference type="PANTHER" id="PTHR43861">
    <property type="entry name" value="TRANS-ACONITATE 2-METHYLTRANSFERASE-RELATED"/>
    <property type="match status" value="1"/>
</dbReference>
<dbReference type="GO" id="GO:0008757">
    <property type="term" value="F:S-adenosylmethionine-dependent methyltransferase activity"/>
    <property type="evidence" value="ECO:0007669"/>
    <property type="project" value="InterPro"/>
</dbReference>